<proteinExistence type="inferred from homology"/>
<protein>
    <submittedName>
        <fullName evidence="4">Uncharacterized protein</fullName>
    </submittedName>
</protein>
<accession>A0ABD3K0Y9</accession>
<name>A0ABD3K0Y9_EUCGL</name>
<dbReference type="Pfam" id="PF02519">
    <property type="entry name" value="Auxin_inducible"/>
    <property type="match status" value="1"/>
</dbReference>
<keyword evidence="2" id="KW-0217">Developmental protein</keyword>
<dbReference type="InterPro" id="IPR003676">
    <property type="entry name" value="SAUR_fam"/>
</dbReference>
<sequence>MTIMKTKSLKKFVSKLRICGSGKLWACISKEGCSIPKDIPKGHLAIYVGEECSRYVIDVALLEHPLFRLLLDQAAEAFDFTTPASKLCIPCNENIFLTILCSATCSKAPHP</sequence>
<evidence type="ECO:0000313" key="5">
    <source>
        <dbReference type="Proteomes" id="UP001634007"/>
    </source>
</evidence>
<keyword evidence="3" id="KW-0341">Growth regulation</keyword>
<dbReference type="Proteomes" id="UP001634007">
    <property type="component" value="Unassembled WGS sequence"/>
</dbReference>
<gene>
    <name evidence="4" type="ORF">ACJRO7_028822</name>
</gene>
<evidence type="ECO:0000313" key="4">
    <source>
        <dbReference type="EMBL" id="KAL3732038.1"/>
    </source>
</evidence>
<comment type="similarity">
    <text evidence="1">Belongs to the ARG7 family.</text>
</comment>
<evidence type="ECO:0000256" key="2">
    <source>
        <dbReference type="ARBA" id="ARBA00022473"/>
    </source>
</evidence>
<evidence type="ECO:0000256" key="1">
    <source>
        <dbReference type="ARBA" id="ARBA00006974"/>
    </source>
</evidence>
<dbReference type="EMBL" id="JBJKBG010000007">
    <property type="protein sequence ID" value="KAL3732038.1"/>
    <property type="molecule type" value="Genomic_DNA"/>
</dbReference>
<dbReference type="PANTHER" id="PTHR31929">
    <property type="entry name" value="SAUR-LIKE AUXIN-RESPONSIVE PROTEIN FAMILY-RELATED"/>
    <property type="match status" value="1"/>
</dbReference>
<reference evidence="4 5" key="1">
    <citation type="submission" date="2024-11" db="EMBL/GenBank/DDBJ databases">
        <title>Chromosome-level genome assembly of Eucalyptus globulus Labill. provides insights into its genome evolution.</title>
        <authorList>
            <person name="Li X."/>
        </authorList>
    </citation>
    <scope>NUCLEOTIDE SEQUENCE [LARGE SCALE GENOMIC DNA]</scope>
    <source>
        <strain evidence="4">CL2024</strain>
        <tissue evidence="4">Fresh tender leaves</tissue>
    </source>
</reference>
<comment type="caution">
    <text evidence="4">The sequence shown here is derived from an EMBL/GenBank/DDBJ whole genome shotgun (WGS) entry which is preliminary data.</text>
</comment>
<keyword evidence="5" id="KW-1185">Reference proteome</keyword>
<evidence type="ECO:0000256" key="3">
    <source>
        <dbReference type="ARBA" id="ARBA00022604"/>
    </source>
</evidence>
<organism evidence="4 5">
    <name type="scientific">Eucalyptus globulus</name>
    <name type="common">Tasmanian blue gum</name>
    <dbReference type="NCBI Taxonomy" id="34317"/>
    <lineage>
        <taxon>Eukaryota</taxon>
        <taxon>Viridiplantae</taxon>
        <taxon>Streptophyta</taxon>
        <taxon>Embryophyta</taxon>
        <taxon>Tracheophyta</taxon>
        <taxon>Spermatophyta</taxon>
        <taxon>Magnoliopsida</taxon>
        <taxon>eudicotyledons</taxon>
        <taxon>Gunneridae</taxon>
        <taxon>Pentapetalae</taxon>
        <taxon>rosids</taxon>
        <taxon>malvids</taxon>
        <taxon>Myrtales</taxon>
        <taxon>Myrtaceae</taxon>
        <taxon>Myrtoideae</taxon>
        <taxon>Eucalypteae</taxon>
        <taxon>Eucalyptus</taxon>
    </lineage>
</organism>
<dbReference type="AlphaFoldDB" id="A0ABD3K0Y9"/>